<evidence type="ECO:0000313" key="6">
    <source>
        <dbReference type="Proteomes" id="UP000515135"/>
    </source>
</evidence>
<dbReference type="GO" id="GO:0005615">
    <property type="term" value="C:extracellular space"/>
    <property type="evidence" value="ECO:0007669"/>
    <property type="project" value="TreeGrafter"/>
</dbReference>
<dbReference type="AlphaFoldDB" id="A0A6P4XVC4"/>
<dbReference type="GO" id="GO:0042421">
    <property type="term" value="P:norepinephrine biosynthetic process"/>
    <property type="evidence" value="ECO:0007669"/>
    <property type="project" value="TreeGrafter"/>
</dbReference>
<dbReference type="GO" id="GO:0006589">
    <property type="term" value="P:octopamine biosynthetic process"/>
    <property type="evidence" value="ECO:0007669"/>
    <property type="project" value="TreeGrafter"/>
</dbReference>
<dbReference type="GO" id="GO:0004500">
    <property type="term" value="F:dopamine beta-monooxygenase activity"/>
    <property type="evidence" value="ECO:0007669"/>
    <property type="project" value="InterPro"/>
</dbReference>
<evidence type="ECO:0000256" key="4">
    <source>
        <dbReference type="SAM" id="SignalP"/>
    </source>
</evidence>
<dbReference type="PANTHER" id="PTHR10157">
    <property type="entry name" value="DOPAMINE BETA HYDROXYLASE RELATED"/>
    <property type="match status" value="1"/>
</dbReference>
<keyword evidence="6" id="KW-1185">Reference proteome</keyword>
<dbReference type="SUPFAM" id="SSF49344">
    <property type="entry name" value="CBD9-like"/>
    <property type="match status" value="1"/>
</dbReference>
<gene>
    <name evidence="7" type="primary">LOC109462449</name>
</gene>
<organism evidence="6 7">
    <name type="scientific">Branchiostoma belcheri</name>
    <name type="common">Amphioxus</name>
    <dbReference type="NCBI Taxonomy" id="7741"/>
    <lineage>
        <taxon>Eukaryota</taxon>
        <taxon>Metazoa</taxon>
        <taxon>Chordata</taxon>
        <taxon>Cephalochordata</taxon>
        <taxon>Leptocardii</taxon>
        <taxon>Amphioxiformes</taxon>
        <taxon>Branchiostomatidae</taxon>
        <taxon>Branchiostoma</taxon>
    </lineage>
</organism>
<evidence type="ECO:0000313" key="7">
    <source>
        <dbReference type="RefSeq" id="XP_019614564.1"/>
    </source>
</evidence>
<keyword evidence="3" id="KW-0472">Membrane</keyword>
<reference evidence="7" key="1">
    <citation type="submission" date="2025-08" db="UniProtKB">
        <authorList>
            <consortium name="RefSeq"/>
        </authorList>
    </citation>
    <scope>IDENTIFICATION</scope>
    <source>
        <tissue evidence="7">Gonad</tissue>
    </source>
</reference>
<dbReference type="FunFam" id="2.60.40.1210:FF:000001">
    <property type="entry name" value="Monooxygenase, DBH-like 1, like"/>
    <property type="match status" value="1"/>
</dbReference>
<dbReference type="GO" id="GO:0005507">
    <property type="term" value="F:copper ion binding"/>
    <property type="evidence" value="ECO:0007669"/>
    <property type="project" value="TreeGrafter"/>
</dbReference>
<evidence type="ECO:0000256" key="2">
    <source>
        <dbReference type="ARBA" id="ARBA00022729"/>
    </source>
</evidence>
<dbReference type="OrthoDB" id="19261at2759"/>
<feature type="signal peptide" evidence="4">
    <location>
        <begin position="1"/>
        <end position="29"/>
    </location>
</feature>
<dbReference type="Pfam" id="PF03351">
    <property type="entry name" value="DOMON"/>
    <property type="match status" value="1"/>
</dbReference>
<dbReference type="PROSITE" id="PS50836">
    <property type="entry name" value="DOMON"/>
    <property type="match status" value="1"/>
</dbReference>
<dbReference type="Gene3D" id="2.60.40.1210">
    <property type="entry name" value="Cellobiose dehydrogenase, cytochrome domain"/>
    <property type="match status" value="1"/>
</dbReference>
<dbReference type="GO" id="GO:0042420">
    <property type="term" value="P:dopamine catabolic process"/>
    <property type="evidence" value="ECO:0007669"/>
    <property type="project" value="TreeGrafter"/>
</dbReference>
<dbReference type="CDD" id="cd09631">
    <property type="entry name" value="DOMON_DOH"/>
    <property type="match status" value="1"/>
</dbReference>
<evidence type="ECO:0000256" key="1">
    <source>
        <dbReference type="ARBA" id="ARBA00004370"/>
    </source>
</evidence>
<dbReference type="KEGG" id="bbel:109462449"/>
<name>A0A6P4XVC4_BRABE</name>
<dbReference type="SMART" id="SM00664">
    <property type="entry name" value="DoH"/>
    <property type="match status" value="1"/>
</dbReference>
<dbReference type="Proteomes" id="UP000515135">
    <property type="component" value="Unplaced"/>
</dbReference>
<dbReference type="InterPro" id="IPR045266">
    <property type="entry name" value="DOH_DOMON"/>
</dbReference>
<evidence type="ECO:0000259" key="5">
    <source>
        <dbReference type="PROSITE" id="PS50836"/>
    </source>
</evidence>
<dbReference type="RefSeq" id="XP_019614564.1">
    <property type="nucleotide sequence ID" value="XM_019759005.1"/>
</dbReference>
<feature type="chain" id="PRO_5027932649" evidence="4">
    <location>
        <begin position="30"/>
        <end position="150"/>
    </location>
</feature>
<protein>
    <submittedName>
        <fullName evidence="7">DBH-like monooxygenase protein 1 homolog</fullName>
    </submittedName>
</protein>
<dbReference type="GeneID" id="109462449"/>
<feature type="domain" description="DOMON" evidence="5">
    <location>
        <begin position="43"/>
        <end position="150"/>
    </location>
</feature>
<comment type="subcellular location">
    <subcellularLocation>
        <location evidence="1">Membrane</location>
    </subcellularLocation>
</comment>
<dbReference type="PANTHER" id="PTHR10157:SF23">
    <property type="entry name" value="MOXD1 HOMOLOG 1"/>
    <property type="match status" value="1"/>
</dbReference>
<accession>A0A6P4XVC4</accession>
<sequence length="150" mass="16412">MAILRGSSHLITCTLVFVAISVRLGRGSATEGFTHHEALDEAGKYHLFWKFDEEKIELEAQVQTTGWVGLGLSPNGGMAGSDIVIGWVAGGKAHLTDRYADANAQPIVDESQDWELVSGYENGTHTVLRFNRKLTTCDTKDRVINLNKAP</sequence>
<dbReference type="GO" id="GO:0030667">
    <property type="term" value="C:secretory granule membrane"/>
    <property type="evidence" value="ECO:0007669"/>
    <property type="project" value="TreeGrafter"/>
</dbReference>
<keyword evidence="2 4" id="KW-0732">Signal</keyword>
<dbReference type="InterPro" id="IPR005018">
    <property type="entry name" value="DOMON_domain"/>
</dbReference>
<dbReference type="InterPro" id="IPR000945">
    <property type="entry name" value="DBH-like"/>
</dbReference>
<evidence type="ECO:0000256" key="3">
    <source>
        <dbReference type="ARBA" id="ARBA00023136"/>
    </source>
</evidence>
<proteinExistence type="predicted"/>